<evidence type="ECO:0000256" key="9">
    <source>
        <dbReference type="ARBA" id="ARBA00022679"/>
    </source>
</evidence>
<evidence type="ECO:0000256" key="13">
    <source>
        <dbReference type="ARBA" id="ARBA00023136"/>
    </source>
</evidence>
<feature type="transmembrane region" description="Helical" evidence="19">
    <location>
        <begin position="232"/>
        <end position="251"/>
    </location>
</feature>
<dbReference type="GO" id="GO:0008818">
    <property type="term" value="F:cobalamin 5'-phosphate synthase activity"/>
    <property type="evidence" value="ECO:0007669"/>
    <property type="project" value="UniProtKB-UniRule"/>
</dbReference>
<comment type="similarity">
    <text evidence="4 19">Belongs to the CobS family.</text>
</comment>
<dbReference type="Proteomes" id="UP000632659">
    <property type="component" value="Unassembled WGS sequence"/>
</dbReference>
<evidence type="ECO:0000256" key="2">
    <source>
        <dbReference type="ARBA" id="ARBA00004651"/>
    </source>
</evidence>
<evidence type="ECO:0000256" key="16">
    <source>
        <dbReference type="ARBA" id="ARBA00032853"/>
    </source>
</evidence>
<sequence length="254" mass="27686">MDLWQSFKIAFSMYSVIPLRNIEWKEETMRYAFCFFPLIGVVIGGAEWLWLWCAWKFGFSAVLTGAAAAVIPVLLTGGIHLDGFCDTVDALSSHQPKERKLEILKDSHVGAFAVIGICVYFLLSFGLWCEYQYSVESAFILGGGFVLSRALSGLVSVLAPQARKEGMLKTFSDAAKQRAVTVSCVAFLGIAAVGMLAVDWRIALAVLAVMATILGYYLLTSRRQFGGVTGDLAGYFLTLAEMGVLAGVVLAQHW</sequence>
<dbReference type="PANTHER" id="PTHR34148:SF1">
    <property type="entry name" value="ADENOSYLCOBINAMIDE-GDP RIBAZOLETRANSFERASE"/>
    <property type="match status" value="1"/>
</dbReference>
<organism evidence="20 21">
    <name type="scientific">Massiliimalia timonensis</name>
    <dbReference type="NCBI Taxonomy" id="1987501"/>
    <lineage>
        <taxon>Bacteria</taxon>
        <taxon>Bacillati</taxon>
        <taxon>Bacillota</taxon>
        <taxon>Clostridia</taxon>
        <taxon>Eubacteriales</taxon>
        <taxon>Oscillospiraceae</taxon>
        <taxon>Massiliimalia</taxon>
    </lineage>
</organism>
<dbReference type="AlphaFoldDB" id="A0A8J6P682"/>
<reference evidence="20" key="1">
    <citation type="submission" date="2020-08" db="EMBL/GenBank/DDBJ databases">
        <title>Genome public.</title>
        <authorList>
            <person name="Liu C."/>
            <person name="Sun Q."/>
        </authorList>
    </citation>
    <scope>NUCLEOTIDE SEQUENCE</scope>
    <source>
        <strain evidence="20">NSJ-15</strain>
    </source>
</reference>
<keyword evidence="7 19" id="KW-1003">Cell membrane</keyword>
<evidence type="ECO:0000256" key="7">
    <source>
        <dbReference type="ARBA" id="ARBA00022475"/>
    </source>
</evidence>
<keyword evidence="11 19" id="KW-0460">Magnesium</keyword>
<comment type="catalytic activity">
    <reaction evidence="18 19">
        <text>alpha-ribazole 5'-phosphate + adenosylcob(III)inamide-GDP = adenosylcob(III)alamin 5'-phosphate + GMP + H(+)</text>
        <dbReference type="Rhea" id="RHEA:23560"/>
        <dbReference type="ChEBI" id="CHEBI:15378"/>
        <dbReference type="ChEBI" id="CHEBI:57918"/>
        <dbReference type="ChEBI" id="CHEBI:58115"/>
        <dbReference type="ChEBI" id="CHEBI:60487"/>
        <dbReference type="ChEBI" id="CHEBI:60493"/>
        <dbReference type="EC" id="2.7.8.26"/>
    </reaction>
</comment>
<feature type="transmembrane region" description="Helical" evidence="19">
    <location>
        <begin position="109"/>
        <end position="128"/>
    </location>
</feature>
<comment type="subcellular location">
    <subcellularLocation>
        <location evidence="2 19">Cell membrane</location>
        <topology evidence="2 19">Multi-pass membrane protein</topology>
    </subcellularLocation>
</comment>
<dbReference type="EMBL" id="JACRTL010000008">
    <property type="protein sequence ID" value="MBC8611763.1"/>
    <property type="molecule type" value="Genomic_DNA"/>
</dbReference>
<dbReference type="HAMAP" id="MF_00719">
    <property type="entry name" value="CobS"/>
    <property type="match status" value="1"/>
</dbReference>
<accession>A0A8J6P682</accession>
<evidence type="ECO:0000256" key="15">
    <source>
        <dbReference type="ARBA" id="ARBA00032605"/>
    </source>
</evidence>
<feature type="transmembrane region" description="Helical" evidence="19">
    <location>
        <begin position="57"/>
        <end position="75"/>
    </location>
</feature>
<evidence type="ECO:0000256" key="10">
    <source>
        <dbReference type="ARBA" id="ARBA00022692"/>
    </source>
</evidence>
<evidence type="ECO:0000256" key="19">
    <source>
        <dbReference type="HAMAP-Rule" id="MF_00719"/>
    </source>
</evidence>
<evidence type="ECO:0000256" key="11">
    <source>
        <dbReference type="ARBA" id="ARBA00022842"/>
    </source>
</evidence>
<dbReference type="Pfam" id="PF02654">
    <property type="entry name" value="CobS"/>
    <property type="match status" value="1"/>
</dbReference>
<gene>
    <name evidence="19 20" type="primary">cobS</name>
    <name evidence="20" type="ORF">H8702_11745</name>
</gene>
<protein>
    <recommendedName>
        <fullName evidence="6 19">Adenosylcobinamide-GDP ribazoletransferase</fullName>
        <ecNumber evidence="5 19">2.7.8.26</ecNumber>
    </recommendedName>
    <alternativeName>
        <fullName evidence="16 19">Cobalamin synthase</fullName>
    </alternativeName>
    <alternativeName>
        <fullName evidence="15 19">Cobalamin-5'-phosphate synthase</fullName>
    </alternativeName>
</protein>
<keyword evidence="8 19" id="KW-0169">Cobalamin biosynthesis</keyword>
<evidence type="ECO:0000256" key="12">
    <source>
        <dbReference type="ARBA" id="ARBA00022989"/>
    </source>
</evidence>
<dbReference type="GO" id="GO:0005886">
    <property type="term" value="C:plasma membrane"/>
    <property type="evidence" value="ECO:0007669"/>
    <property type="project" value="UniProtKB-SubCell"/>
</dbReference>
<evidence type="ECO:0000256" key="5">
    <source>
        <dbReference type="ARBA" id="ARBA00013200"/>
    </source>
</evidence>
<evidence type="ECO:0000256" key="4">
    <source>
        <dbReference type="ARBA" id="ARBA00010561"/>
    </source>
</evidence>
<evidence type="ECO:0000256" key="1">
    <source>
        <dbReference type="ARBA" id="ARBA00001946"/>
    </source>
</evidence>
<evidence type="ECO:0000256" key="14">
    <source>
        <dbReference type="ARBA" id="ARBA00025228"/>
    </source>
</evidence>
<comment type="cofactor">
    <cofactor evidence="1 19">
        <name>Mg(2+)</name>
        <dbReference type="ChEBI" id="CHEBI:18420"/>
    </cofactor>
</comment>
<keyword evidence="10 19" id="KW-0812">Transmembrane</keyword>
<feature type="transmembrane region" description="Helical" evidence="19">
    <location>
        <begin position="140"/>
        <end position="159"/>
    </location>
</feature>
<feature type="transmembrane region" description="Helical" evidence="19">
    <location>
        <begin position="179"/>
        <end position="196"/>
    </location>
</feature>
<proteinExistence type="inferred from homology"/>
<feature type="transmembrane region" description="Helical" evidence="19">
    <location>
        <begin position="202"/>
        <end position="220"/>
    </location>
</feature>
<evidence type="ECO:0000256" key="18">
    <source>
        <dbReference type="ARBA" id="ARBA00049504"/>
    </source>
</evidence>
<dbReference type="GO" id="GO:0009236">
    <property type="term" value="P:cobalamin biosynthetic process"/>
    <property type="evidence" value="ECO:0007669"/>
    <property type="project" value="UniProtKB-UniRule"/>
</dbReference>
<comment type="function">
    <text evidence="14 19">Joins adenosylcobinamide-GDP and alpha-ribazole to generate adenosylcobalamin (Ado-cobalamin). Also synthesizes adenosylcobalamin 5'-phosphate from adenosylcobinamide-GDP and alpha-ribazole 5'-phosphate.</text>
</comment>
<evidence type="ECO:0000313" key="21">
    <source>
        <dbReference type="Proteomes" id="UP000632659"/>
    </source>
</evidence>
<dbReference type="UniPathway" id="UPA00148">
    <property type="reaction ID" value="UER00238"/>
</dbReference>
<keyword evidence="13 19" id="KW-0472">Membrane</keyword>
<comment type="catalytic activity">
    <reaction evidence="17 19">
        <text>alpha-ribazole + adenosylcob(III)inamide-GDP = adenosylcob(III)alamin + GMP + H(+)</text>
        <dbReference type="Rhea" id="RHEA:16049"/>
        <dbReference type="ChEBI" id="CHEBI:10329"/>
        <dbReference type="ChEBI" id="CHEBI:15378"/>
        <dbReference type="ChEBI" id="CHEBI:18408"/>
        <dbReference type="ChEBI" id="CHEBI:58115"/>
        <dbReference type="ChEBI" id="CHEBI:60487"/>
        <dbReference type="EC" id="2.7.8.26"/>
    </reaction>
</comment>
<keyword evidence="21" id="KW-1185">Reference proteome</keyword>
<evidence type="ECO:0000256" key="8">
    <source>
        <dbReference type="ARBA" id="ARBA00022573"/>
    </source>
</evidence>
<feature type="transmembrane region" description="Helical" evidence="19">
    <location>
        <begin position="31"/>
        <end position="51"/>
    </location>
</feature>
<dbReference type="NCBIfam" id="TIGR00317">
    <property type="entry name" value="cobS"/>
    <property type="match status" value="1"/>
</dbReference>
<comment type="pathway">
    <text evidence="3 19">Cofactor biosynthesis; adenosylcobalamin biosynthesis; adenosylcobalamin from cob(II)yrinate a,c-diamide: step 7/7.</text>
</comment>
<dbReference type="InterPro" id="IPR003805">
    <property type="entry name" value="CobS"/>
</dbReference>
<dbReference type="PANTHER" id="PTHR34148">
    <property type="entry name" value="ADENOSYLCOBINAMIDE-GDP RIBAZOLETRANSFERASE"/>
    <property type="match status" value="1"/>
</dbReference>
<evidence type="ECO:0000256" key="17">
    <source>
        <dbReference type="ARBA" id="ARBA00048623"/>
    </source>
</evidence>
<name>A0A8J6P682_9FIRM</name>
<keyword evidence="12 19" id="KW-1133">Transmembrane helix</keyword>
<evidence type="ECO:0000256" key="3">
    <source>
        <dbReference type="ARBA" id="ARBA00004663"/>
    </source>
</evidence>
<comment type="caution">
    <text evidence="20">The sequence shown here is derived from an EMBL/GenBank/DDBJ whole genome shotgun (WGS) entry which is preliminary data.</text>
</comment>
<evidence type="ECO:0000256" key="6">
    <source>
        <dbReference type="ARBA" id="ARBA00015850"/>
    </source>
</evidence>
<dbReference type="EC" id="2.7.8.26" evidence="5 19"/>
<evidence type="ECO:0000313" key="20">
    <source>
        <dbReference type="EMBL" id="MBC8611763.1"/>
    </source>
</evidence>
<keyword evidence="9 19" id="KW-0808">Transferase</keyword>
<dbReference type="GO" id="GO:0051073">
    <property type="term" value="F:adenosylcobinamide-GDP ribazoletransferase activity"/>
    <property type="evidence" value="ECO:0007669"/>
    <property type="project" value="UniProtKB-UniRule"/>
</dbReference>
<dbReference type="RefSeq" id="WP_187536755.1">
    <property type="nucleotide sequence ID" value="NZ_JACRTL010000008.1"/>
</dbReference>